<comment type="similarity">
    <text evidence="3">Belongs to the methyltransferase superfamily. Arsenite methyltransferase family.</text>
</comment>
<dbReference type="EMBL" id="JALJXV010000008">
    <property type="protein sequence ID" value="MCP1676306.1"/>
    <property type="molecule type" value="Genomic_DNA"/>
</dbReference>
<dbReference type="Proteomes" id="UP001205843">
    <property type="component" value="Unassembled WGS sequence"/>
</dbReference>
<dbReference type="GO" id="GO:0016020">
    <property type="term" value="C:membrane"/>
    <property type="evidence" value="ECO:0007669"/>
    <property type="project" value="InterPro"/>
</dbReference>
<dbReference type="InterPro" id="IPR026669">
    <property type="entry name" value="Arsenite_MeTrfase-like"/>
</dbReference>
<keyword evidence="9" id="KW-0812">Transmembrane</keyword>
<keyword evidence="11" id="KW-0489">Methyltransferase</keyword>
<dbReference type="Pfam" id="PF13847">
    <property type="entry name" value="Methyltransf_31"/>
    <property type="match status" value="1"/>
</dbReference>
<name>A0AAE3G5N1_9GAMM</name>
<dbReference type="EC" id="2.1.1.137" evidence="4"/>
<dbReference type="GO" id="GO:0015097">
    <property type="term" value="F:mercury ion transmembrane transporter activity"/>
    <property type="evidence" value="ECO:0007669"/>
    <property type="project" value="InterPro"/>
</dbReference>
<feature type="domain" description="Methyltransferase" evidence="10">
    <location>
        <begin position="74"/>
        <end position="216"/>
    </location>
</feature>
<accession>A0AAE3G5N1</accession>
<comment type="catalytic activity">
    <reaction evidence="7">
        <text>arsenic triglutathione + 2 [thioredoxin]-dithiol + 2 S-adenosyl-L-methionine + H2O = dimethylarsinous acid + 2 [thioredoxin]-disulfide + 3 glutathione + 2 S-adenosyl-L-homocysteine + 2 H(+)</text>
        <dbReference type="Rhea" id="RHEA:69464"/>
        <dbReference type="Rhea" id="RHEA-COMP:10698"/>
        <dbReference type="Rhea" id="RHEA-COMP:10700"/>
        <dbReference type="ChEBI" id="CHEBI:15377"/>
        <dbReference type="ChEBI" id="CHEBI:15378"/>
        <dbReference type="ChEBI" id="CHEBI:23808"/>
        <dbReference type="ChEBI" id="CHEBI:29950"/>
        <dbReference type="ChEBI" id="CHEBI:50058"/>
        <dbReference type="ChEBI" id="CHEBI:57856"/>
        <dbReference type="ChEBI" id="CHEBI:57925"/>
        <dbReference type="ChEBI" id="CHEBI:59789"/>
        <dbReference type="ChEBI" id="CHEBI:183640"/>
        <dbReference type="EC" id="2.1.1.137"/>
    </reaction>
</comment>
<comment type="caution">
    <text evidence="11">The sequence shown here is derived from an EMBL/GenBank/DDBJ whole genome shotgun (WGS) entry which is preliminary data.</text>
</comment>
<feature type="transmembrane region" description="Helical" evidence="9">
    <location>
        <begin position="287"/>
        <end position="311"/>
    </location>
</feature>
<evidence type="ECO:0000313" key="12">
    <source>
        <dbReference type="Proteomes" id="UP001205843"/>
    </source>
</evidence>
<evidence type="ECO:0000256" key="5">
    <source>
        <dbReference type="ARBA" id="ARBA00034545"/>
    </source>
</evidence>
<dbReference type="InterPro" id="IPR029063">
    <property type="entry name" value="SAM-dependent_MTases_sf"/>
</dbReference>
<dbReference type="SUPFAM" id="SSF53335">
    <property type="entry name" value="S-adenosyl-L-methionine-dependent methyltransferases"/>
    <property type="match status" value="1"/>
</dbReference>
<dbReference type="GO" id="GO:0032259">
    <property type="term" value="P:methylation"/>
    <property type="evidence" value="ECO:0007669"/>
    <property type="project" value="UniProtKB-KW"/>
</dbReference>
<dbReference type="PANTHER" id="PTHR43675">
    <property type="entry name" value="ARSENITE METHYLTRANSFERASE"/>
    <property type="match status" value="1"/>
</dbReference>
<evidence type="ECO:0000256" key="3">
    <source>
        <dbReference type="ARBA" id="ARBA00034487"/>
    </source>
</evidence>
<feature type="transmembrane region" description="Helical" evidence="9">
    <location>
        <begin position="323"/>
        <end position="343"/>
    </location>
</feature>
<evidence type="ECO:0000256" key="2">
    <source>
        <dbReference type="ARBA" id="ARBA00022691"/>
    </source>
</evidence>
<dbReference type="PANTHER" id="PTHR43675:SF8">
    <property type="entry name" value="ARSENITE METHYLTRANSFERASE"/>
    <property type="match status" value="1"/>
</dbReference>
<protein>
    <recommendedName>
        <fullName evidence="5">Arsenite methyltransferase</fullName>
        <ecNumber evidence="4">2.1.1.137</ecNumber>
    </recommendedName>
</protein>
<dbReference type="CDD" id="cd02440">
    <property type="entry name" value="AdoMet_MTases"/>
    <property type="match status" value="1"/>
</dbReference>
<keyword evidence="12" id="KW-1185">Reference proteome</keyword>
<dbReference type="RefSeq" id="WP_253481897.1">
    <property type="nucleotide sequence ID" value="NZ_JALJXV010000008.1"/>
</dbReference>
<dbReference type="InterPro" id="IPR004891">
    <property type="entry name" value="Mercury-R_MerC"/>
</dbReference>
<proteinExistence type="inferred from homology"/>
<dbReference type="GO" id="GO:0030791">
    <property type="term" value="F:arsenite methyltransferase activity"/>
    <property type="evidence" value="ECO:0007669"/>
    <property type="project" value="UniProtKB-EC"/>
</dbReference>
<evidence type="ECO:0000313" key="11">
    <source>
        <dbReference type="EMBL" id="MCP1676306.1"/>
    </source>
</evidence>
<dbReference type="Gene3D" id="3.40.50.150">
    <property type="entry name" value="Vaccinia Virus protein VP39"/>
    <property type="match status" value="1"/>
</dbReference>
<evidence type="ECO:0000256" key="4">
    <source>
        <dbReference type="ARBA" id="ARBA00034521"/>
    </source>
</evidence>
<keyword evidence="1" id="KW-0808">Transferase</keyword>
<keyword evidence="9" id="KW-0472">Membrane</keyword>
<gene>
    <name evidence="11" type="ORF">J2T57_003465</name>
</gene>
<dbReference type="Pfam" id="PF03203">
    <property type="entry name" value="MerC"/>
    <property type="match status" value="1"/>
</dbReference>
<comment type="catalytic activity">
    <reaction evidence="6">
        <text>arsenic triglutathione + [thioredoxin]-dithiol + S-adenosyl-L-methionine + 2 H2O = methylarsonous acid + [thioredoxin]-disulfide + 3 glutathione + S-adenosyl-L-homocysteine + H(+)</text>
        <dbReference type="Rhea" id="RHEA:69460"/>
        <dbReference type="Rhea" id="RHEA-COMP:10698"/>
        <dbReference type="Rhea" id="RHEA-COMP:10700"/>
        <dbReference type="ChEBI" id="CHEBI:15377"/>
        <dbReference type="ChEBI" id="CHEBI:15378"/>
        <dbReference type="ChEBI" id="CHEBI:17826"/>
        <dbReference type="ChEBI" id="CHEBI:29950"/>
        <dbReference type="ChEBI" id="CHEBI:50058"/>
        <dbReference type="ChEBI" id="CHEBI:57856"/>
        <dbReference type="ChEBI" id="CHEBI:57925"/>
        <dbReference type="ChEBI" id="CHEBI:59789"/>
        <dbReference type="ChEBI" id="CHEBI:183640"/>
        <dbReference type="EC" id="2.1.1.137"/>
    </reaction>
</comment>
<feature type="transmembrane region" description="Helical" evidence="9">
    <location>
        <begin position="374"/>
        <end position="393"/>
    </location>
</feature>
<evidence type="ECO:0000256" key="9">
    <source>
        <dbReference type="SAM" id="Phobius"/>
    </source>
</evidence>
<dbReference type="InterPro" id="IPR025714">
    <property type="entry name" value="Methyltranfer_dom"/>
</dbReference>
<evidence type="ECO:0000259" key="10">
    <source>
        <dbReference type="Pfam" id="PF13847"/>
    </source>
</evidence>
<sequence>MVAILGYSREQIAGAVRQMYGRVARQPTAGFHFPVGRDAAVALGYEREQLDNLPDATLAAFAGVGHPFVADRIQEGDTVLDIGAGAGVDALIASRLVGPRGRVIAVDLTPEMSRKLSHVASANGYDNVSAIEGSAEQLPVRDSSIDVITSNGALNLVPDKRRAVREMFRALRPGGTLQLADVVIRRPVTVDCDSDPRLWVECVVGATVDEELLDLLVDEGFASPEVLYRHDYFALSPSAQTREIAASFDAHSLALRVDRDQTPLPAATHWWRRVNPMRLLRLFWRRGAAGLASLGLALFTCYGLLAAFALLPLLGLNMALDDGLWAGGILVFTWLAVAAVTAGVRQHQSYLPLGLASLGASVVSYALLVNYNMLVEISGFALLAAGVAFDWHWRRRRQREVLGIDSAANLSRVDPD</sequence>
<keyword evidence="2" id="KW-0949">S-adenosyl-L-methionine</keyword>
<dbReference type="AlphaFoldDB" id="A0AAE3G5N1"/>
<evidence type="ECO:0000256" key="6">
    <source>
        <dbReference type="ARBA" id="ARBA00047941"/>
    </source>
</evidence>
<reference evidence="11" key="1">
    <citation type="submission" date="2022-03" db="EMBL/GenBank/DDBJ databases">
        <title>Genomic Encyclopedia of Type Strains, Phase III (KMG-III): the genomes of soil and plant-associated and newly described type strains.</title>
        <authorList>
            <person name="Whitman W."/>
        </authorList>
    </citation>
    <scope>NUCLEOTIDE SEQUENCE</scope>
    <source>
        <strain evidence="11">ANL 6-2</strain>
    </source>
</reference>
<evidence type="ECO:0000256" key="8">
    <source>
        <dbReference type="ARBA" id="ARBA00048428"/>
    </source>
</evidence>
<organism evidence="11 12">
    <name type="scientific">Natronocella acetinitrilica</name>
    <dbReference type="NCBI Taxonomy" id="414046"/>
    <lineage>
        <taxon>Bacteria</taxon>
        <taxon>Pseudomonadati</taxon>
        <taxon>Pseudomonadota</taxon>
        <taxon>Gammaproteobacteria</taxon>
        <taxon>Chromatiales</taxon>
        <taxon>Ectothiorhodospiraceae</taxon>
        <taxon>Natronocella</taxon>
    </lineage>
</organism>
<evidence type="ECO:0000256" key="7">
    <source>
        <dbReference type="ARBA" id="ARBA00047943"/>
    </source>
</evidence>
<evidence type="ECO:0000256" key="1">
    <source>
        <dbReference type="ARBA" id="ARBA00022679"/>
    </source>
</evidence>
<comment type="catalytic activity">
    <reaction evidence="8">
        <text>arsenic triglutathione + 3 [thioredoxin]-dithiol + 3 S-adenosyl-L-methionine = trimethylarsine + 3 [thioredoxin]-disulfide + 3 glutathione + 3 S-adenosyl-L-homocysteine + 3 H(+)</text>
        <dbReference type="Rhea" id="RHEA:69432"/>
        <dbReference type="Rhea" id="RHEA-COMP:10698"/>
        <dbReference type="Rhea" id="RHEA-COMP:10700"/>
        <dbReference type="ChEBI" id="CHEBI:15378"/>
        <dbReference type="ChEBI" id="CHEBI:27130"/>
        <dbReference type="ChEBI" id="CHEBI:29950"/>
        <dbReference type="ChEBI" id="CHEBI:50058"/>
        <dbReference type="ChEBI" id="CHEBI:57856"/>
        <dbReference type="ChEBI" id="CHEBI:57925"/>
        <dbReference type="ChEBI" id="CHEBI:59789"/>
        <dbReference type="ChEBI" id="CHEBI:183640"/>
        <dbReference type="EC" id="2.1.1.137"/>
    </reaction>
</comment>
<keyword evidence="9" id="KW-1133">Transmembrane helix</keyword>